<evidence type="ECO:0000256" key="3">
    <source>
        <dbReference type="ARBA" id="ARBA00022679"/>
    </source>
</evidence>
<keyword evidence="6 7" id="KW-0012">Acyltransferase</keyword>
<keyword evidence="4 7" id="KW-0677">Repeat</keyword>
<gene>
    <name evidence="7" type="primary">lpxD</name>
    <name evidence="9" type="ORF">SAMN05216257_102523</name>
</gene>
<dbReference type="InterPro" id="IPR020573">
    <property type="entry name" value="UDP_GlcNAc_AcTrfase_non-rep"/>
</dbReference>
<dbReference type="RefSeq" id="WP_092499278.1">
    <property type="nucleotide sequence ID" value="NZ_FNFV01000002.1"/>
</dbReference>
<dbReference type="EMBL" id="FNFV01000002">
    <property type="protein sequence ID" value="SDK38118.1"/>
    <property type="molecule type" value="Genomic_DNA"/>
</dbReference>
<dbReference type="Pfam" id="PF00132">
    <property type="entry name" value="Hexapep"/>
    <property type="match status" value="2"/>
</dbReference>
<dbReference type="EC" id="2.3.1.191" evidence="7"/>
<dbReference type="Gene3D" id="2.160.10.10">
    <property type="entry name" value="Hexapeptide repeat proteins"/>
    <property type="match status" value="1"/>
</dbReference>
<evidence type="ECO:0000256" key="1">
    <source>
        <dbReference type="ARBA" id="ARBA00022516"/>
    </source>
</evidence>
<evidence type="ECO:0000313" key="10">
    <source>
        <dbReference type="Proteomes" id="UP000199328"/>
    </source>
</evidence>
<evidence type="ECO:0000256" key="2">
    <source>
        <dbReference type="ARBA" id="ARBA00022556"/>
    </source>
</evidence>
<evidence type="ECO:0000256" key="4">
    <source>
        <dbReference type="ARBA" id="ARBA00022737"/>
    </source>
</evidence>
<dbReference type="NCBIfam" id="TIGR01853">
    <property type="entry name" value="lipid_A_lpxD"/>
    <property type="match status" value="1"/>
</dbReference>
<dbReference type="AlphaFoldDB" id="A0A1G9BF20"/>
<evidence type="ECO:0000313" key="9">
    <source>
        <dbReference type="EMBL" id="SDK38118.1"/>
    </source>
</evidence>
<feature type="domain" description="UDP-3-O-[3-hydroxymyristoyl] glucosamine N-acyltransferase non-repeat region" evidence="8">
    <location>
        <begin position="33"/>
        <end position="101"/>
    </location>
</feature>
<dbReference type="GO" id="GO:0016410">
    <property type="term" value="F:N-acyltransferase activity"/>
    <property type="evidence" value="ECO:0007669"/>
    <property type="project" value="InterPro"/>
</dbReference>
<dbReference type="Pfam" id="PF14602">
    <property type="entry name" value="Hexapep_2"/>
    <property type="match status" value="1"/>
</dbReference>
<dbReference type="Gene3D" id="3.40.1390.10">
    <property type="entry name" value="MurE/MurF, N-terminal domain"/>
    <property type="match status" value="1"/>
</dbReference>
<dbReference type="GO" id="GO:0016020">
    <property type="term" value="C:membrane"/>
    <property type="evidence" value="ECO:0007669"/>
    <property type="project" value="GOC"/>
</dbReference>
<evidence type="ECO:0000256" key="5">
    <source>
        <dbReference type="ARBA" id="ARBA00023098"/>
    </source>
</evidence>
<keyword evidence="5 7" id="KW-0443">Lipid metabolism</keyword>
<comment type="pathway">
    <text evidence="7">Bacterial outer membrane biogenesis; LPS lipid A biosynthesis.</text>
</comment>
<dbReference type="GO" id="GO:0103118">
    <property type="term" value="F:UDP-3-O-[(3R)-3-hydroxyacyl]-glucosamine N-acyltransferase activity"/>
    <property type="evidence" value="ECO:0007669"/>
    <property type="project" value="UniProtKB-EC"/>
</dbReference>
<feature type="active site" description="Proton acceptor" evidence="7">
    <location>
        <position position="251"/>
    </location>
</feature>
<keyword evidence="10" id="KW-1185">Reference proteome</keyword>
<dbReference type="NCBIfam" id="NF002060">
    <property type="entry name" value="PRK00892.1"/>
    <property type="match status" value="1"/>
</dbReference>
<sequence>MPDPRFHPIPEPLTLAEAARIAGAELGEGADPDALVTGAAPLAAAGPGDVTFLTRAAFLDALGESRAGACLATPELAPRVPPRMAALLHPDPQRGYVTLLRRFFPERDPRPGISPAAHVDPAARLGDGCRVEAGAVIGAGAEIGPASLIGPGAVIGPGVVLGERARIGANAVISHTLAGARLRVLAGAVIGEEGFGFIPGAAGLERIPQMGRVIIGDDVEIGACTTIDRGAGDDTVIGDGTKIDNQVQIGHNCRIGRHCVIVAQVGLSGSVEVGDFVQLGGKVGAADHVKIGAGARLAAGSGVTGTVPPGATYAGFPARPIGEWHRANAALRRLALGKRRDSGK</sequence>
<dbReference type="STRING" id="990712.SAMN05216257_102523"/>
<comment type="catalytic activity">
    <reaction evidence="7">
        <text>a UDP-3-O-[(3R)-3-hydroxyacyl]-alpha-D-glucosamine + a (3R)-hydroxyacyl-[ACP] = a UDP-2-N,3-O-bis[(3R)-3-hydroxyacyl]-alpha-D-glucosamine + holo-[ACP] + H(+)</text>
        <dbReference type="Rhea" id="RHEA:53836"/>
        <dbReference type="Rhea" id="RHEA-COMP:9685"/>
        <dbReference type="Rhea" id="RHEA-COMP:9945"/>
        <dbReference type="ChEBI" id="CHEBI:15378"/>
        <dbReference type="ChEBI" id="CHEBI:64479"/>
        <dbReference type="ChEBI" id="CHEBI:78827"/>
        <dbReference type="ChEBI" id="CHEBI:137740"/>
        <dbReference type="ChEBI" id="CHEBI:137748"/>
        <dbReference type="EC" id="2.3.1.191"/>
    </reaction>
</comment>
<comment type="subunit">
    <text evidence="7">Homotrimer.</text>
</comment>
<dbReference type="InterPro" id="IPR007691">
    <property type="entry name" value="LpxD"/>
</dbReference>
<comment type="similarity">
    <text evidence="7">Belongs to the transferase hexapeptide repeat family. LpxD subfamily.</text>
</comment>
<dbReference type="Pfam" id="PF04613">
    <property type="entry name" value="LpxD"/>
    <property type="match status" value="1"/>
</dbReference>
<dbReference type="InterPro" id="IPR011004">
    <property type="entry name" value="Trimer_LpxA-like_sf"/>
</dbReference>
<dbReference type="Proteomes" id="UP000199328">
    <property type="component" value="Unassembled WGS sequence"/>
</dbReference>
<dbReference type="GO" id="GO:0009245">
    <property type="term" value="P:lipid A biosynthetic process"/>
    <property type="evidence" value="ECO:0007669"/>
    <property type="project" value="UniProtKB-UniRule"/>
</dbReference>
<keyword evidence="2 7" id="KW-0441">Lipid A biosynthesis</keyword>
<proteinExistence type="inferred from homology"/>
<dbReference type="PANTHER" id="PTHR43378:SF2">
    <property type="entry name" value="UDP-3-O-ACYLGLUCOSAMINE N-ACYLTRANSFERASE 1, MITOCHONDRIAL-RELATED"/>
    <property type="match status" value="1"/>
</dbReference>
<reference evidence="10" key="1">
    <citation type="submission" date="2016-10" db="EMBL/GenBank/DDBJ databases">
        <authorList>
            <person name="Varghese N."/>
            <person name="Submissions S."/>
        </authorList>
    </citation>
    <scope>NUCLEOTIDE SEQUENCE [LARGE SCALE GENOMIC DNA]</scope>
    <source>
        <strain evidence="10">CGMCC 1.10789</strain>
    </source>
</reference>
<dbReference type="SUPFAM" id="SSF51161">
    <property type="entry name" value="Trimeric LpxA-like enzymes"/>
    <property type="match status" value="1"/>
</dbReference>
<evidence type="ECO:0000256" key="7">
    <source>
        <dbReference type="HAMAP-Rule" id="MF_00523"/>
    </source>
</evidence>
<dbReference type="CDD" id="cd03352">
    <property type="entry name" value="LbH_LpxD"/>
    <property type="match status" value="1"/>
</dbReference>
<comment type="function">
    <text evidence="7">Catalyzes the N-acylation of UDP-3-O-acylglucosamine using 3-hydroxyacyl-ACP as the acyl donor. Is involved in the biosynthesis of lipid A, a phosphorylated glycolipid that anchors the lipopolysaccharide to the outer membrane of the cell.</text>
</comment>
<name>A0A1G9BF20_9RHOB</name>
<dbReference type="OrthoDB" id="9784739at2"/>
<keyword evidence="1 7" id="KW-0444">Lipid biosynthesis</keyword>
<evidence type="ECO:0000259" key="8">
    <source>
        <dbReference type="Pfam" id="PF04613"/>
    </source>
</evidence>
<accession>A0A1G9BF20</accession>
<organism evidence="9 10">
    <name type="scientific">Meinhardsimonia xiamenensis</name>
    <dbReference type="NCBI Taxonomy" id="990712"/>
    <lineage>
        <taxon>Bacteria</taxon>
        <taxon>Pseudomonadati</taxon>
        <taxon>Pseudomonadota</taxon>
        <taxon>Alphaproteobacteria</taxon>
        <taxon>Rhodobacterales</taxon>
        <taxon>Paracoccaceae</taxon>
        <taxon>Meinhardsimonia</taxon>
    </lineage>
</organism>
<protein>
    <recommendedName>
        <fullName evidence="7">UDP-3-O-acylglucosamine N-acyltransferase</fullName>
        <ecNumber evidence="7">2.3.1.191</ecNumber>
    </recommendedName>
</protein>
<dbReference type="HAMAP" id="MF_00523">
    <property type="entry name" value="LpxD"/>
    <property type="match status" value="1"/>
</dbReference>
<keyword evidence="3 7" id="KW-0808">Transferase</keyword>
<dbReference type="PANTHER" id="PTHR43378">
    <property type="entry name" value="UDP-3-O-ACYLGLUCOSAMINE N-ACYLTRANSFERASE"/>
    <property type="match status" value="1"/>
</dbReference>
<dbReference type="InterPro" id="IPR001451">
    <property type="entry name" value="Hexapep"/>
</dbReference>
<evidence type="ECO:0000256" key="6">
    <source>
        <dbReference type="ARBA" id="ARBA00023315"/>
    </source>
</evidence>
<dbReference type="UniPathway" id="UPA00973"/>